<dbReference type="RefSeq" id="WP_009341674.1">
    <property type="nucleotide sequence ID" value="NZ_NBYN01000074.1"/>
</dbReference>
<name>A0A1X4G2Q4_9CYAN</name>
<reference evidence="2" key="1">
    <citation type="submission" date="2017-04" db="EMBL/GenBank/DDBJ databases">
        <authorList>
            <person name="Abreu V.A."/>
            <person name="Popin R.V."/>
            <person name="Rigonato J."/>
            <person name="Andreote A.P."/>
            <person name="Schaker P.C."/>
            <person name="Hoff-Risseti C."/>
            <person name="Alvarenga D.O."/>
            <person name="Varani A.M."/>
            <person name="Fiore M.F."/>
        </authorList>
    </citation>
    <scope>NUCLEOTIDE SEQUENCE [LARGE SCALE GENOMIC DNA]</scope>
    <source>
        <strain evidence="2">CENA303</strain>
    </source>
</reference>
<sequence length="143" mass="16543">MERGLFWLPLLGVFFWLAWQGAREYQKVETYRLWAEGFQRSKYDIYGVIGQKDNEITWGKPTPQAIVQMQTFSLVDVQEVRLLIDGQAVGLDKPPNKGRLIELEFIFYPGAAFAPSLNIPFTEIPLAAQWGHFLQNRLQNLQI</sequence>
<dbReference type="Proteomes" id="UP000192997">
    <property type="component" value="Unassembled WGS sequence"/>
</dbReference>
<dbReference type="EMBL" id="NBYN01000074">
    <property type="protein sequence ID" value="OSO87041.1"/>
    <property type="molecule type" value="Genomic_DNA"/>
</dbReference>
<evidence type="ECO:0000313" key="1">
    <source>
        <dbReference type="EMBL" id="OSO87041.1"/>
    </source>
</evidence>
<evidence type="ECO:0000313" key="2">
    <source>
        <dbReference type="Proteomes" id="UP000192997"/>
    </source>
</evidence>
<accession>A0A1X4G2Q4</accession>
<organism evidence="1 2">
    <name type="scientific">Cylindrospermopsis raciborskii CENA303</name>
    <dbReference type="NCBI Taxonomy" id="1170769"/>
    <lineage>
        <taxon>Bacteria</taxon>
        <taxon>Bacillati</taxon>
        <taxon>Cyanobacteriota</taxon>
        <taxon>Cyanophyceae</taxon>
        <taxon>Nostocales</taxon>
        <taxon>Aphanizomenonaceae</taxon>
        <taxon>Cylindrospermopsis</taxon>
    </lineage>
</organism>
<gene>
    <name evidence="1" type="ORF">B7O87_15275</name>
</gene>
<dbReference type="AlphaFoldDB" id="A0A1X4G2Q4"/>
<protein>
    <submittedName>
        <fullName evidence="1">Uncharacterized protein</fullName>
    </submittedName>
</protein>
<proteinExistence type="predicted"/>
<comment type="caution">
    <text evidence="1">The sequence shown here is derived from an EMBL/GenBank/DDBJ whole genome shotgun (WGS) entry which is preliminary data.</text>
</comment>